<dbReference type="AlphaFoldDB" id="A0A0H3K4B1"/>
<evidence type="ECO:0000256" key="5">
    <source>
        <dbReference type="ARBA" id="ARBA00023016"/>
    </source>
</evidence>
<dbReference type="GO" id="GO:0042803">
    <property type="term" value="F:protein homodimerization activity"/>
    <property type="evidence" value="ECO:0007669"/>
    <property type="project" value="InterPro"/>
</dbReference>
<evidence type="ECO:0000256" key="3">
    <source>
        <dbReference type="ARBA" id="ARBA00011738"/>
    </source>
</evidence>
<dbReference type="Proteomes" id="UP000001175">
    <property type="component" value="Chromosome"/>
</dbReference>
<dbReference type="KEGG" id="syc:syc2021_c"/>
<dbReference type="EMBL" id="AP008231">
    <property type="protein sequence ID" value="BAD80211.1"/>
    <property type="molecule type" value="Genomic_DNA"/>
</dbReference>
<evidence type="ECO:0000256" key="6">
    <source>
        <dbReference type="ARBA" id="ARBA00023186"/>
    </source>
</evidence>
<organism evidence="15 16">
    <name type="scientific">Synechococcus sp. (strain ATCC 27144 / PCC 6301 / SAUG 1402/1)</name>
    <name type="common">Anacystis nidulans</name>
    <dbReference type="NCBI Taxonomy" id="269084"/>
    <lineage>
        <taxon>Bacteria</taxon>
        <taxon>Bacillati</taxon>
        <taxon>Cyanobacteriota</taxon>
        <taxon>Cyanophyceae</taxon>
        <taxon>Synechococcales</taxon>
        <taxon>Synechococcaceae</taxon>
        <taxon>Synechococcus</taxon>
    </lineage>
</organism>
<feature type="coiled-coil region" evidence="13">
    <location>
        <begin position="43"/>
        <end position="77"/>
    </location>
</feature>
<evidence type="ECO:0000256" key="1">
    <source>
        <dbReference type="ARBA" id="ARBA00004496"/>
    </source>
</evidence>
<feature type="region of interest" description="Disordered" evidence="14">
    <location>
        <begin position="1"/>
        <end position="20"/>
    </location>
</feature>
<evidence type="ECO:0000256" key="7">
    <source>
        <dbReference type="ARBA" id="ARBA00053401"/>
    </source>
</evidence>
<protein>
    <recommendedName>
        <fullName evidence="8 10">Protein GrpE</fullName>
    </recommendedName>
    <alternativeName>
        <fullName evidence="9 10">HSP-70 cofactor</fullName>
    </alternativeName>
</protein>
<evidence type="ECO:0000256" key="10">
    <source>
        <dbReference type="HAMAP-Rule" id="MF_01151"/>
    </source>
</evidence>
<dbReference type="PANTHER" id="PTHR21237">
    <property type="entry name" value="GRPE PROTEIN"/>
    <property type="match status" value="1"/>
</dbReference>
<keyword evidence="13" id="KW-0175">Coiled coil</keyword>
<accession>A0A0H3K4B1</accession>
<proteinExistence type="inferred from homology"/>
<keyword evidence="4 10" id="KW-0963">Cytoplasm</keyword>
<sequence length="214" mass="23700">MVGLSIVMSEHQTPPEEDLTVANGDSAEAVSEPDVTVASGQEAAELAAQLALVAADRDRLKTELDEQNSAYLRLAADFENFRRRTLKEREELELQSKRTTITELLPVIDNFDRARAQIKPQGEEAEAIHKSYQGLYKQLVDCLKRIGVSPMRAEGQPFDPSLHDAVLREETTEHPDGIVLEELQRGYLLGDLVLRHALVKVSIAAEENSAAVTE</sequence>
<evidence type="ECO:0000256" key="9">
    <source>
        <dbReference type="ARBA" id="ARBA00076414"/>
    </source>
</evidence>
<dbReference type="eggNOG" id="COG0576">
    <property type="taxonomic scope" value="Bacteria"/>
</dbReference>
<dbReference type="GO" id="GO:0005737">
    <property type="term" value="C:cytoplasm"/>
    <property type="evidence" value="ECO:0007669"/>
    <property type="project" value="UniProtKB-SubCell"/>
</dbReference>
<evidence type="ECO:0000313" key="15">
    <source>
        <dbReference type="EMBL" id="BAD80211.1"/>
    </source>
</evidence>
<dbReference type="SUPFAM" id="SSF51064">
    <property type="entry name" value="Head domain of nucleotide exchange factor GrpE"/>
    <property type="match status" value="1"/>
</dbReference>
<evidence type="ECO:0000256" key="4">
    <source>
        <dbReference type="ARBA" id="ARBA00022490"/>
    </source>
</evidence>
<gene>
    <name evidence="10 15" type="primary">grpE</name>
    <name evidence="15" type="ordered locus">syc2021_c</name>
</gene>
<dbReference type="SUPFAM" id="SSF58014">
    <property type="entry name" value="Coiled-coil domain of nucleotide exchange factor GrpE"/>
    <property type="match status" value="1"/>
</dbReference>
<keyword evidence="5 10" id="KW-0346">Stress response</keyword>
<dbReference type="Pfam" id="PF01025">
    <property type="entry name" value="GrpE"/>
    <property type="match status" value="1"/>
</dbReference>
<name>A0A0H3K4B1_SYNP6</name>
<evidence type="ECO:0000256" key="12">
    <source>
        <dbReference type="RuleBase" id="RU004478"/>
    </source>
</evidence>
<dbReference type="PANTHER" id="PTHR21237:SF23">
    <property type="entry name" value="GRPE PROTEIN HOMOLOG, MITOCHONDRIAL"/>
    <property type="match status" value="1"/>
</dbReference>
<dbReference type="GO" id="GO:0051082">
    <property type="term" value="F:unfolded protein binding"/>
    <property type="evidence" value="ECO:0007669"/>
    <property type="project" value="TreeGrafter"/>
</dbReference>
<keyword evidence="6 10" id="KW-0143">Chaperone</keyword>
<dbReference type="GO" id="GO:0006457">
    <property type="term" value="P:protein folding"/>
    <property type="evidence" value="ECO:0007669"/>
    <property type="project" value="InterPro"/>
</dbReference>
<comment type="similarity">
    <text evidence="2 10 12">Belongs to the GrpE family.</text>
</comment>
<reference evidence="15 16" key="1">
    <citation type="journal article" date="2007" name="Photosyn. Res.">
        <title>Complete nucleotide sequence of the freshwater unicellular cyanobacterium Synechococcus elongatus PCC 6301 chromosome: gene content and organization.</title>
        <authorList>
            <person name="Sugita C."/>
            <person name="Ogata K."/>
            <person name="Shikata M."/>
            <person name="Jikuya H."/>
            <person name="Takano J."/>
            <person name="Furumichi M."/>
            <person name="Kanehisa M."/>
            <person name="Omata T."/>
            <person name="Sugiura M."/>
            <person name="Sugita M."/>
        </authorList>
    </citation>
    <scope>NUCLEOTIDE SEQUENCE [LARGE SCALE GENOMIC DNA]</scope>
    <source>
        <strain evidence="16">ATCC 27144 / PCC 6301 / SAUG 1402/1</strain>
    </source>
</reference>
<dbReference type="GO" id="GO:0051087">
    <property type="term" value="F:protein-folding chaperone binding"/>
    <property type="evidence" value="ECO:0007669"/>
    <property type="project" value="InterPro"/>
</dbReference>
<evidence type="ECO:0000256" key="11">
    <source>
        <dbReference type="RuleBase" id="RU000639"/>
    </source>
</evidence>
<comment type="function">
    <text evidence="7 10 11">Participates actively in the response to hyperosmotic and heat shock by preventing the aggregation of stress-denatured proteins, in association with DnaK and GrpE. It is the nucleotide exchange factor for DnaK and may function as a thermosensor. Unfolded proteins bind initially to DnaJ; upon interaction with the DnaJ-bound protein, DnaK hydrolyzes its bound ATP, resulting in the formation of a stable complex. GrpE releases ADP from DnaK; ATP binding to DnaK triggers the release of the substrate protein, thus completing the reaction cycle. Several rounds of ATP-dependent interactions between DnaJ, DnaK and GrpE are required for fully efficient folding.</text>
</comment>
<dbReference type="NCBIfam" id="NF010738">
    <property type="entry name" value="PRK14140.1"/>
    <property type="match status" value="1"/>
</dbReference>
<dbReference type="GO" id="GO:0000774">
    <property type="term" value="F:adenyl-nucleotide exchange factor activity"/>
    <property type="evidence" value="ECO:0007669"/>
    <property type="project" value="InterPro"/>
</dbReference>
<comment type="subcellular location">
    <subcellularLocation>
        <location evidence="1 10">Cytoplasm</location>
    </subcellularLocation>
</comment>
<comment type="subunit">
    <text evidence="3 10">Homodimer.</text>
</comment>
<dbReference type="HAMAP" id="MF_01151">
    <property type="entry name" value="GrpE"/>
    <property type="match status" value="1"/>
</dbReference>
<dbReference type="NCBIfam" id="NF010741">
    <property type="entry name" value="PRK14143.1"/>
    <property type="match status" value="1"/>
</dbReference>
<evidence type="ECO:0000256" key="8">
    <source>
        <dbReference type="ARBA" id="ARBA00072274"/>
    </source>
</evidence>
<evidence type="ECO:0000256" key="14">
    <source>
        <dbReference type="SAM" id="MobiDB-lite"/>
    </source>
</evidence>
<evidence type="ECO:0000313" key="16">
    <source>
        <dbReference type="Proteomes" id="UP000001175"/>
    </source>
</evidence>
<dbReference type="FunFam" id="2.30.22.10:FF:000001">
    <property type="entry name" value="Protein GrpE"/>
    <property type="match status" value="1"/>
</dbReference>
<dbReference type="InterPro" id="IPR009012">
    <property type="entry name" value="GrpE_head"/>
</dbReference>
<dbReference type="PROSITE" id="PS01071">
    <property type="entry name" value="GRPE"/>
    <property type="match status" value="1"/>
</dbReference>
<dbReference type="CDD" id="cd00446">
    <property type="entry name" value="GrpE"/>
    <property type="match status" value="1"/>
</dbReference>
<dbReference type="Gene3D" id="3.90.20.20">
    <property type="match status" value="1"/>
</dbReference>
<dbReference type="InterPro" id="IPR000740">
    <property type="entry name" value="GrpE"/>
</dbReference>
<evidence type="ECO:0000256" key="13">
    <source>
        <dbReference type="SAM" id="Coils"/>
    </source>
</evidence>
<dbReference type="Gene3D" id="2.30.22.10">
    <property type="entry name" value="Head domain of nucleotide exchange factor GrpE"/>
    <property type="match status" value="1"/>
</dbReference>
<dbReference type="PRINTS" id="PR00773">
    <property type="entry name" value="GRPEPROTEIN"/>
</dbReference>
<dbReference type="InterPro" id="IPR013805">
    <property type="entry name" value="GrpE_CC"/>
</dbReference>
<evidence type="ECO:0000256" key="2">
    <source>
        <dbReference type="ARBA" id="ARBA00009054"/>
    </source>
</evidence>